<dbReference type="AlphaFoldDB" id="E3N8K8"/>
<dbReference type="CDD" id="cd00037">
    <property type="entry name" value="CLECT"/>
    <property type="match status" value="1"/>
</dbReference>
<sequence length="281" mass="31391">MLKIFGLVLHADLEGTVDPNCVQTCFEASDCILAYFDTSGRCQLFNFNETETLEVEETTKADELFVAFKTTLPSNTCPAYDRILPVVNIREDPVSWKKSGTTFSFQKCIGDWKMFRRSNPEITVCMKPFDFAPRILRKDAVTVCENMGAKLTGVVSAVESRWILGSTELENILIFQYFPEKINDLHEGGIGVYDGYWIDGIRNCEVPGTNCTTFRWTDNYTVGNDALDAVNAALSFSSYLGDYNEDCLAVEATPIETQTINDVGCIGTADEYGMVCGYRMV</sequence>
<protein>
    <recommendedName>
        <fullName evidence="1">PAN-3 domain-containing protein</fullName>
    </recommendedName>
</protein>
<dbReference type="InParanoid" id="E3N8K8"/>
<keyword evidence="3" id="KW-1185">Reference proteome</keyword>
<dbReference type="OrthoDB" id="5841182at2759"/>
<reference evidence="2" key="1">
    <citation type="submission" date="2007-07" db="EMBL/GenBank/DDBJ databases">
        <title>PCAP assembly of the Caenorhabditis remanei genome.</title>
        <authorList>
            <consortium name="The Caenorhabditis remanei Sequencing Consortium"/>
            <person name="Wilson R.K."/>
        </authorList>
    </citation>
    <scope>NUCLEOTIDE SEQUENCE [LARGE SCALE GENOMIC DNA]</scope>
    <source>
        <strain evidence="2">PB4641</strain>
    </source>
</reference>
<dbReference type="InterPro" id="IPR016187">
    <property type="entry name" value="CTDL_fold"/>
</dbReference>
<dbReference type="eggNOG" id="KOG4297">
    <property type="taxonomic scope" value="Eukaryota"/>
</dbReference>
<dbReference type="Pfam" id="PF08277">
    <property type="entry name" value="PAN_3"/>
    <property type="match status" value="1"/>
</dbReference>
<dbReference type="EMBL" id="DS268557">
    <property type="protein sequence ID" value="EFO89491.1"/>
    <property type="molecule type" value="Genomic_DNA"/>
</dbReference>
<feature type="domain" description="PAN-3" evidence="1">
    <location>
        <begin position="1"/>
        <end position="105"/>
    </location>
</feature>
<dbReference type="PANTHER" id="PTHR47629">
    <property type="entry name" value="C-TYPE LECTIN-RELATED"/>
    <property type="match status" value="1"/>
</dbReference>
<accession>E3N8K8</accession>
<dbReference type="PANTHER" id="PTHR47629:SF5">
    <property type="entry name" value="C-TYPE LECTIN-RELATED"/>
    <property type="match status" value="1"/>
</dbReference>
<dbReference type="HOGENOM" id="CLU_078891_0_0_1"/>
<evidence type="ECO:0000259" key="1">
    <source>
        <dbReference type="SMART" id="SM00605"/>
    </source>
</evidence>
<organism evidence="3">
    <name type="scientific">Caenorhabditis remanei</name>
    <name type="common">Caenorhabditis vulgaris</name>
    <dbReference type="NCBI Taxonomy" id="31234"/>
    <lineage>
        <taxon>Eukaryota</taxon>
        <taxon>Metazoa</taxon>
        <taxon>Ecdysozoa</taxon>
        <taxon>Nematoda</taxon>
        <taxon>Chromadorea</taxon>
        <taxon>Rhabditida</taxon>
        <taxon>Rhabditina</taxon>
        <taxon>Rhabditomorpha</taxon>
        <taxon>Rhabditoidea</taxon>
        <taxon>Rhabditidae</taxon>
        <taxon>Peloderinae</taxon>
        <taxon>Caenorhabditis</taxon>
    </lineage>
</organism>
<dbReference type="Proteomes" id="UP000008281">
    <property type="component" value="Unassembled WGS sequence"/>
</dbReference>
<dbReference type="Gene3D" id="3.10.100.10">
    <property type="entry name" value="Mannose-Binding Protein A, subunit A"/>
    <property type="match status" value="1"/>
</dbReference>
<dbReference type="OMA" id="ANTHEAK"/>
<dbReference type="SUPFAM" id="SSF56436">
    <property type="entry name" value="C-type lectin-like"/>
    <property type="match status" value="1"/>
</dbReference>
<proteinExistence type="predicted"/>
<evidence type="ECO:0000313" key="2">
    <source>
        <dbReference type="EMBL" id="EFO89491.1"/>
    </source>
</evidence>
<gene>
    <name evidence="2" type="ORF">CRE_18165</name>
</gene>
<name>E3N8K8_CAERE</name>
<evidence type="ECO:0000313" key="3">
    <source>
        <dbReference type="Proteomes" id="UP000008281"/>
    </source>
</evidence>
<dbReference type="SMART" id="SM00605">
    <property type="entry name" value="CW"/>
    <property type="match status" value="1"/>
</dbReference>
<dbReference type="InterPro" id="IPR016186">
    <property type="entry name" value="C-type_lectin-like/link_sf"/>
</dbReference>
<dbReference type="InterPro" id="IPR006583">
    <property type="entry name" value="PAN-3_domain"/>
</dbReference>